<sequence>MSIFFSALIIELLKTRLPFPEQLSMQNHVYIVNPPDSLSNSMA</sequence>
<dbReference type="HOGENOM" id="CLU_3232147_0_0_3"/>
<accession>B4VWZ4</accession>
<evidence type="ECO:0000313" key="1">
    <source>
        <dbReference type="EMBL" id="EDX73529.1"/>
    </source>
</evidence>
<evidence type="ECO:0000313" key="2">
    <source>
        <dbReference type="Proteomes" id="UP000003835"/>
    </source>
</evidence>
<reference evidence="1 2" key="1">
    <citation type="submission" date="2008-07" db="EMBL/GenBank/DDBJ databases">
        <authorList>
            <person name="Tandeau de Marsac N."/>
            <person name="Ferriera S."/>
            <person name="Johnson J."/>
            <person name="Kravitz S."/>
            <person name="Beeson K."/>
            <person name="Sutton G."/>
            <person name="Rogers Y.-H."/>
            <person name="Friedman R."/>
            <person name="Frazier M."/>
            <person name="Venter J.C."/>
        </authorList>
    </citation>
    <scope>NUCLEOTIDE SEQUENCE [LARGE SCALE GENOMIC DNA]</scope>
    <source>
        <strain evidence="1 2">PCC 7420</strain>
    </source>
</reference>
<dbReference type="Proteomes" id="UP000003835">
    <property type="component" value="Unassembled WGS sequence"/>
</dbReference>
<proteinExistence type="predicted"/>
<name>B4VWZ4_9CYAN</name>
<dbReference type="AlphaFoldDB" id="B4VWZ4"/>
<keyword evidence="2" id="KW-1185">Reference proteome</keyword>
<protein>
    <submittedName>
        <fullName evidence="1">Uncharacterized protein</fullName>
    </submittedName>
</protein>
<organism evidence="1 2">
    <name type="scientific">Coleofasciculus chthonoplastes PCC 7420</name>
    <dbReference type="NCBI Taxonomy" id="118168"/>
    <lineage>
        <taxon>Bacteria</taxon>
        <taxon>Bacillati</taxon>
        <taxon>Cyanobacteriota</taxon>
        <taxon>Cyanophyceae</taxon>
        <taxon>Coleofasciculales</taxon>
        <taxon>Coleofasciculaceae</taxon>
        <taxon>Coleofasciculus</taxon>
    </lineage>
</organism>
<dbReference type="STRING" id="118168.MC7420_3703"/>
<gene>
    <name evidence="1" type="ORF">MC7420_3703</name>
</gene>
<dbReference type="EMBL" id="DS989857">
    <property type="protein sequence ID" value="EDX73529.1"/>
    <property type="molecule type" value="Genomic_DNA"/>
</dbReference>